<reference evidence="1 2" key="1">
    <citation type="submission" date="2018-09" db="EMBL/GenBank/DDBJ databases">
        <title>YIM 75507 draft genome.</title>
        <authorList>
            <person name="Tang S."/>
            <person name="Feng Y."/>
        </authorList>
    </citation>
    <scope>NUCLEOTIDE SEQUENCE [LARGE SCALE GENOMIC DNA]</scope>
    <source>
        <strain evidence="1 2">YIM 75507</strain>
    </source>
</reference>
<keyword evidence="2" id="KW-1185">Reference proteome</keyword>
<evidence type="ECO:0000313" key="2">
    <source>
        <dbReference type="Proteomes" id="UP000265768"/>
    </source>
</evidence>
<dbReference type="RefSeq" id="WP_119931409.1">
    <property type="nucleotide sequence ID" value="NZ_QZEY01000026.1"/>
</dbReference>
<protein>
    <submittedName>
        <fullName evidence="1">Uncharacterized protein</fullName>
    </submittedName>
</protein>
<sequence length="84" mass="9687">MAIYEQVSEVADEFPHWTVFRSDAGRWWASLRRELTRREMAESCDRVVDADDLGGLAVKLREQERRQAVAARDKLAKPRLRGAS</sequence>
<gene>
    <name evidence="1" type="ORF">D5H75_37670</name>
</gene>
<evidence type="ECO:0000313" key="1">
    <source>
        <dbReference type="EMBL" id="RJL21199.1"/>
    </source>
</evidence>
<dbReference type="AlphaFoldDB" id="A0A3A4APD9"/>
<dbReference type="OrthoDB" id="3431467at2"/>
<organism evidence="1 2">
    <name type="scientific">Bailinhaonella thermotolerans</name>
    <dbReference type="NCBI Taxonomy" id="1070861"/>
    <lineage>
        <taxon>Bacteria</taxon>
        <taxon>Bacillati</taxon>
        <taxon>Actinomycetota</taxon>
        <taxon>Actinomycetes</taxon>
        <taxon>Streptosporangiales</taxon>
        <taxon>Streptosporangiaceae</taxon>
        <taxon>Bailinhaonella</taxon>
    </lineage>
</organism>
<name>A0A3A4APD9_9ACTN</name>
<comment type="caution">
    <text evidence="1">The sequence shown here is derived from an EMBL/GenBank/DDBJ whole genome shotgun (WGS) entry which is preliminary data.</text>
</comment>
<dbReference type="EMBL" id="QZEY01000026">
    <property type="protein sequence ID" value="RJL21199.1"/>
    <property type="molecule type" value="Genomic_DNA"/>
</dbReference>
<accession>A0A3A4APD9</accession>
<dbReference type="Proteomes" id="UP000265768">
    <property type="component" value="Unassembled WGS sequence"/>
</dbReference>
<proteinExistence type="predicted"/>